<reference evidence="1 2" key="1">
    <citation type="journal article" date="2014" name="PLoS Genet.">
        <title>Phylogenetically driven sequencing of extremely halophilic archaea reveals strategies for static and dynamic osmo-response.</title>
        <authorList>
            <person name="Becker E.A."/>
            <person name="Seitzer P.M."/>
            <person name="Tritt A."/>
            <person name="Larsen D."/>
            <person name="Krusor M."/>
            <person name="Yao A.I."/>
            <person name="Wu D."/>
            <person name="Madern D."/>
            <person name="Eisen J.A."/>
            <person name="Darling A.E."/>
            <person name="Facciotti M.T."/>
        </authorList>
    </citation>
    <scope>NUCLEOTIDE SEQUENCE [LARGE SCALE GENOMIC DNA]</scope>
    <source>
        <strain evidence="1 2">JCM 10635</strain>
    </source>
</reference>
<dbReference type="eggNOG" id="arCOG08979">
    <property type="taxonomic scope" value="Archaea"/>
</dbReference>
<dbReference type="EMBL" id="AOHY01000021">
    <property type="protein sequence ID" value="ELY49230.1"/>
    <property type="molecule type" value="Genomic_DNA"/>
</dbReference>
<accession>L9WI92</accession>
<dbReference type="Proteomes" id="UP000011690">
    <property type="component" value="Unassembled WGS sequence"/>
</dbReference>
<dbReference type="RefSeq" id="WP_006065851.1">
    <property type="nucleotide sequence ID" value="NZ_AOHY01000021.1"/>
</dbReference>
<dbReference type="AlphaFoldDB" id="L9WI92"/>
<proteinExistence type="predicted"/>
<name>L9WI92_9EURY</name>
<organism evidence="1 2">
    <name type="scientific">Natronorubrum bangense JCM 10635</name>
    <dbReference type="NCBI Taxonomy" id="1227500"/>
    <lineage>
        <taxon>Archaea</taxon>
        <taxon>Methanobacteriati</taxon>
        <taxon>Methanobacteriota</taxon>
        <taxon>Stenosarchaea group</taxon>
        <taxon>Halobacteria</taxon>
        <taxon>Halobacteriales</taxon>
        <taxon>Natrialbaceae</taxon>
        <taxon>Natronorubrum</taxon>
    </lineage>
</organism>
<sequence length="104" mass="11746">MSSRLGCSRYFHFEIGNPLSSPSRAKTKIIPFGPTRYGRSDVIVLEIISEDKRECEYLIVEVKNGSNEDGDYFGSEWNSLLVVQDLAEETASLEKQSDREIAIL</sequence>
<dbReference type="GeneID" id="39853786"/>
<keyword evidence="2" id="KW-1185">Reference proteome</keyword>
<comment type="caution">
    <text evidence="1">The sequence shown here is derived from an EMBL/GenBank/DDBJ whole genome shotgun (WGS) entry which is preliminary data.</text>
</comment>
<evidence type="ECO:0000313" key="2">
    <source>
        <dbReference type="Proteomes" id="UP000011690"/>
    </source>
</evidence>
<protein>
    <submittedName>
        <fullName evidence="1">Uncharacterized protein</fullName>
    </submittedName>
</protein>
<evidence type="ECO:0000313" key="1">
    <source>
        <dbReference type="EMBL" id="ELY49230.1"/>
    </source>
</evidence>
<gene>
    <name evidence="1" type="ORF">C494_08452</name>
</gene>